<evidence type="ECO:0000313" key="3">
    <source>
        <dbReference type="Proteomes" id="UP000234345"/>
    </source>
</evidence>
<organism evidence="2 3">
    <name type="scientific">Xanthomonas campestris pv. phaseoli</name>
    <dbReference type="NCBI Taxonomy" id="317013"/>
    <lineage>
        <taxon>Bacteria</taxon>
        <taxon>Pseudomonadati</taxon>
        <taxon>Pseudomonadota</taxon>
        <taxon>Gammaproteobacteria</taxon>
        <taxon>Lysobacterales</taxon>
        <taxon>Lysobacteraceae</taxon>
        <taxon>Xanthomonas</taxon>
    </lineage>
</organism>
<protein>
    <submittedName>
        <fullName evidence="2">Uncharacterized protein</fullName>
    </submittedName>
</protein>
<dbReference type="EMBL" id="OCZC01000065">
    <property type="protein sequence ID" value="SOO24619.1"/>
    <property type="molecule type" value="Genomic_DNA"/>
</dbReference>
<accession>A0A7Z7NIG2</accession>
<evidence type="ECO:0000256" key="1">
    <source>
        <dbReference type="SAM" id="MobiDB-lite"/>
    </source>
</evidence>
<reference evidence="2 3" key="1">
    <citation type="submission" date="2017-10" db="EMBL/GenBank/DDBJ databases">
        <authorList>
            <person name="Regsiter A."/>
            <person name="William W."/>
        </authorList>
    </citation>
    <scope>NUCLEOTIDE SEQUENCE [LARGE SCALE GENOMIC DNA]</scope>
    <source>
        <strain evidence="2 3">CFBP6991</strain>
    </source>
</reference>
<sequence>MRSYRNAGICSALRRPLHVDGSVACPGLIPALARRSAPGRDRALSATPRRARVRSYGMRS</sequence>
<proteinExistence type="predicted"/>
<feature type="region of interest" description="Disordered" evidence="1">
    <location>
        <begin position="36"/>
        <end position="60"/>
    </location>
</feature>
<gene>
    <name evidence="2" type="ORF">XFF6991_390067</name>
</gene>
<dbReference type="Proteomes" id="UP000234345">
    <property type="component" value="Unassembled WGS sequence"/>
</dbReference>
<comment type="caution">
    <text evidence="2">The sequence shown here is derived from an EMBL/GenBank/DDBJ whole genome shotgun (WGS) entry which is preliminary data.</text>
</comment>
<name>A0A7Z7NIG2_XANCH</name>
<evidence type="ECO:0000313" key="2">
    <source>
        <dbReference type="EMBL" id="SOO24619.1"/>
    </source>
</evidence>
<dbReference type="AlphaFoldDB" id="A0A7Z7NIG2"/>